<protein>
    <recommendedName>
        <fullName evidence="8">OmpR/PhoB-type domain-containing protein</fullName>
    </recommendedName>
</protein>
<dbReference type="SUPFAM" id="SSF48452">
    <property type="entry name" value="TPR-like"/>
    <property type="match status" value="2"/>
</dbReference>
<name>A0A8J3KJB5_9ACTN</name>
<keyword evidence="4" id="KW-0804">Transcription</keyword>
<reference evidence="9 10" key="1">
    <citation type="submission" date="2021-01" db="EMBL/GenBank/DDBJ databases">
        <title>Whole genome shotgun sequence of Catellatospora coxensis NBRC 107359.</title>
        <authorList>
            <person name="Komaki H."/>
            <person name="Tamura T."/>
        </authorList>
    </citation>
    <scope>NUCLEOTIDE SEQUENCE [LARGE SCALE GENOMIC DNA]</scope>
    <source>
        <strain evidence="9 10">NBRC 107359</strain>
    </source>
</reference>
<dbReference type="Gene3D" id="1.25.40.10">
    <property type="entry name" value="Tetratricopeptide repeat domain"/>
    <property type="match status" value="3"/>
</dbReference>
<dbReference type="Pfam" id="PF13424">
    <property type="entry name" value="TPR_12"/>
    <property type="match status" value="2"/>
</dbReference>
<gene>
    <name evidence="9" type="ORF">Cco03nite_07770</name>
</gene>
<dbReference type="SMART" id="SM00028">
    <property type="entry name" value="TPR"/>
    <property type="match status" value="7"/>
</dbReference>
<feature type="repeat" description="TPR" evidence="5">
    <location>
        <begin position="935"/>
        <end position="968"/>
    </location>
</feature>
<dbReference type="Pfam" id="PF00931">
    <property type="entry name" value="NB-ARC"/>
    <property type="match status" value="1"/>
</dbReference>
<dbReference type="InterPro" id="IPR019734">
    <property type="entry name" value="TPR_rpt"/>
</dbReference>
<dbReference type="GO" id="GO:0043531">
    <property type="term" value="F:ADP binding"/>
    <property type="evidence" value="ECO:0007669"/>
    <property type="project" value="InterPro"/>
</dbReference>
<evidence type="ECO:0000313" key="10">
    <source>
        <dbReference type="Proteomes" id="UP000630887"/>
    </source>
</evidence>
<dbReference type="Pfam" id="PF13374">
    <property type="entry name" value="TPR_10"/>
    <property type="match status" value="1"/>
</dbReference>
<dbReference type="GO" id="GO:0000160">
    <property type="term" value="P:phosphorelay signal transduction system"/>
    <property type="evidence" value="ECO:0007669"/>
    <property type="project" value="InterPro"/>
</dbReference>
<keyword evidence="3 6" id="KW-0238">DNA-binding</keyword>
<dbReference type="Pfam" id="PF03704">
    <property type="entry name" value="BTAD"/>
    <property type="match status" value="1"/>
</dbReference>
<proteinExistence type="inferred from homology"/>
<dbReference type="PRINTS" id="PR00364">
    <property type="entry name" value="DISEASERSIST"/>
</dbReference>
<evidence type="ECO:0000256" key="4">
    <source>
        <dbReference type="ARBA" id="ARBA00023163"/>
    </source>
</evidence>
<dbReference type="SMART" id="SM01043">
    <property type="entry name" value="BTAD"/>
    <property type="match status" value="1"/>
</dbReference>
<dbReference type="SMART" id="SM00862">
    <property type="entry name" value="Trans_reg_C"/>
    <property type="match status" value="1"/>
</dbReference>
<dbReference type="InterPro" id="IPR011990">
    <property type="entry name" value="TPR-like_helical_dom_sf"/>
</dbReference>
<feature type="compositionally biased region" description="Pro residues" evidence="7">
    <location>
        <begin position="315"/>
        <end position="329"/>
    </location>
</feature>
<evidence type="ECO:0000259" key="8">
    <source>
        <dbReference type="PROSITE" id="PS51755"/>
    </source>
</evidence>
<evidence type="ECO:0000313" key="9">
    <source>
        <dbReference type="EMBL" id="GIG04077.1"/>
    </source>
</evidence>
<dbReference type="GO" id="GO:0006355">
    <property type="term" value="P:regulation of DNA-templated transcription"/>
    <property type="evidence" value="ECO:0007669"/>
    <property type="project" value="InterPro"/>
</dbReference>
<feature type="region of interest" description="Disordered" evidence="7">
    <location>
        <begin position="273"/>
        <end position="333"/>
    </location>
</feature>
<evidence type="ECO:0000256" key="6">
    <source>
        <dbReference type="PROSITE-ProRule" id="PRU01091"/>
    </source>
</evidence>
<dbReference type="EMBL" id="BONI01000005">
    <property type="protein sequence ID" value="GIG04077.1"/>
    <property type="molecule type" value="Genomic_DNA"/>
</dbReference>
<comment type="similarity">
    <text evidence="1">Belongs to the AfsR/DnrI/RedD regulatory family.</text>
</comment>
<keyword evidence="10" id="KW-1185">Reference proteome</keyword>
<dbReference type="Gene3D" id="1.10.10.10">
    <property type="entry name" value="Winged helix-like DNA-binding domain superfamily/Winged helix DNA-binding domain"/>
    <property type="match status" value="1"/>
</dbReference>
<dbReference type="CDD" id="cd15831">
    <property type="entry name" value="BTAD"/>
    <property type="match status" value="1"/>
</dbReference>
<dbReference type="AlphaFoldDB" id="A0A8J3KJB5"/>
<dbReference type="Gene3D" id="3.40.50.300">
    <property type="entry name" value="P-loop containing nucleotide triphosphate hydrolases"/>
    <property type="match status" value="1"/>
</dbReference>
<dbReference type="InterPro" id="IPR027417">
    <property type="entry name" value="P-loop_NTPase"/>
</dbReference>
<dbReference type="InterPro" id="IPR002182">
    <property type="entry name" value="NB-ARC"/>
</dbReference>
<dbReference type="InterPro" id="IPR051677">
    <property type="entry name" value="AfsR-DnrI-RedD_regulator"/>
</dbReference>
<sequence length="1062" mass="112255">MNATGARPAAAPTLARATGVRILGPIEAAGLDGPAALSGARQRVLLAVLAVHAGTVVHQSRLIDALWGWDPPRTAVKTLHSHIARVRQALDACALPAALHTRHAGYVLDIPATEVDAHLFESRVAAARRHLGADAPESAVRELREGLALWRGDALADGEPTGWAAAEADRLNEVRLCAEEDLWEAELRLGGHRGALGELDRLLVTHPHRERLVGLSMLALYRCGRPAEALDAYRRLRARLADELGTDPGPDLQRLHTAILREDPALDLVAGPAAEAGPPTAFANTAKADPRPAALADSAPPPAMPSGPAGIAPEPASPEPVPAELPAPPGHFTGRDDELSALDRLLEQEGPQPRIAFVAGPGGMGKTALAVRWAHTVVHRFPDGQLYVDLGGHDPAGALPPAQALAQVLASLGVPAGRIPADPAARSALYRTLLSERRMLVVLDNAAGPDQVLPLVPPTAASLLLVTSRSRPTALAVHHAVHAVALDALDRHAAVALLAQVLGRARVDREPAAAAELAELCGGMPLALRIAAAKLAARPGRELAELAAELVCDDRLDELAVPGDSRTVRTVFGSAYRALPAPAARLFRLLGLHPGATCTGHLAAAAADLSLPAARRVLAELASAHLVAEVAPDRYRFHDLLRLYARECAAADETTAARDEALARIVDWHLAVADAANRLVDPGRDRVRAAPAFPPAQLPFTDDPVAALAFLDGERAGMQAVVRHAAEHGPETAAWQLTYLLTGFFDSRGHWAERVELCRWGVAAAARCGDPGAEGLMRSGLGVALIMTRRFDEALDVLQSALALTRRSGDARGEGHVHNNIAVAHAGLRRHDAAVEAYQQALALHTASGNALGVALGLNNIGDAYVRMGRAELSLEYLDRALPAARELGNARLEAAALSGLGQAHAALGDFDAALDRLRQALSVRRHRGDRRHEADTRNTIGVTHLRRGDHHAALDEFGRALELSREIADRHLEAGALANLGRTHLERDDLVAAAGYLRLAQALRARAPDHFEAACIARDLGELARRGGDPAEARTQWQLAVDLYRKANAPAEADALAGILG</sequence>
<dbReference type="PANTHER" id="PTHR35807">
    <property type="entry name" value="TRANSCRIPTIONAL REGULATOR REDD-RELATED"/>
    <property type="match status" value="1"/>
</dbReference>
<dbReference type="GO" id="GO:0003677">
    <property type="term" value="F:DNA binding"/>
    <property type="evidence" value="ECO:0007669"/>
    <property type="project" value="UniProtKB-UniRule"/>
</dbReference>
<feature type="DNA-binding region" description="OmpR/PhoB-type" evidence="6">
    <location>
        <begin position="11"/>
        <end position="110"/>
    </location>
</feature>
<keyword evidence="2" id="KW-0805">Transcription regulation</keyword>
<dbReference type="PROSITE" id="PS51755">
    <property type="entry name" value="OMPR_PHOB"/>
    <property type="match status" value="1"/>
</dbReference>
<comment type="caution">
    <text evidence="9">The sequence shown here is derived from an EMBL/GenBank/DDBJ whole genome shotgun (WGS) entry which is preliminary data.</text>
</comment>
<feature type="repeat" description="TPR" evidence="5">
    <location>
        <begin position="895"/>
        <end position="928"/>
    </location>
</feature>
<dbReference type="RefSeq" id="WP_203688580.1">
    <property type="nucleotide sequence ID" value="NZ_BONI01000005.1"/>
</dbReference>
<dbReference type="PANTHER" id="PTHR35807:SF1">
    <property type="entry name" value="TRANSCRIPTIONAL REGULATOR REDD"/>
    <property type="match status" value="1"/>
</dbReference>
<dbReference type="PROSITE" id="PS50005">
    <property type="entry name" value="TPR"/>
    <property type="match status" value="2"/>
</dbReference>
<feature type="compositionally biased region" description="Low complexity" evidence="7">
    <location>
        <begin position="273"/>
        <end position="283"/>
    </location>
</feature>
<dbReference type="SUPFAM" id="SSF46894">
    <property type="entry name" value="C-terminal effector domain of the bipartite response regulators"/>
    <property type="match status" value="1"/>
</dbReference>
<dbReference type="InterPro" id="IPR001867">
    <property type="entry name" value="OmpR/PhoB-type_DNA-bd"/>
</dbReference>
<dbReference type="InterPro" id="IPR005158">
    <property type="entry name" value="BTAD"/>
</dbReference>
<accession>A0A8J3KJB5</accession>
<dbReference type="Proteomes" id="UP000630887">
    <property type="component" value="Unassembled WGS sequence"/>
</dbReference>
<dbReference type="Pfam" id="PF00486">
    <property type="entry name" value="Trans_reg_C"/>
    <property type="match status" value="1"/>
</dbReference>
<dbReference type="InterPro" id="IPR016032">
    <property type="entry name" value="Sig_transdc_resp-reg_C-effctor"/>
</dbReference>
<dbReference type="CDD" id="cd00383">
    <property type="entry name" value="trans_reg_C"/>
    <property type="match status" value="1"/>
</dbReference>
<evidence type="ECO:0000256" key="2">
    <source>
        <dbReference type="ARBA" id="ARBA00023015"/>
    </source>
</evidence>
<dbReference type="InterPro" id="IPR036388">
    <property type="entry name" value="WH-like_DNA-bd_sf"/>
</dbReference>
<keyword evidence="5" id="KW-0802">TPR repeat</keyword>
<evidence type="ECO:0000256" key="7">
    <source>
        <dbReference type="SAM" id="MobiDB-lite"/>
    </source>
</evidence>
<evidence type="ECO:0000256" key="5">
    <source>
        <dbReference type="PROSITE-ProRule" id="PRU00339"/>
    </source>
</evidence>
<dbReference type="SUPFAM" id="SSF52540">
    <property type="entry name" value="P-loop containing nucleoside triphosphate hydrolases"/>
    <property type="match status" value="1"/>
</dbReference>
<organism evidence="9 10">
    <name type="scientific">Catellatospora coxensis</name>
    <dbReference type="NCBI Taxonomy" id="310354"/>
    <lineage>
        <taxon>Bacteria</taxon>
        <taxon>Bacillati</taxon>
        <taxon>Actinomycetota</taxon>
        <taxon>Actinomycetes</taxon>
        <taxon>Micromonosporales</taxon>
        <taxon>Micromonosporaceae</taxon>
        <taxon>Catellatospora</taxon>
    </lineage>
</organism>
<evidence type="ECO:0000256" key="3">
    <source>
        <dbReference type="ARBA" id="ARBA00023125"/>
    </source>
</evidence>
<evidence type="ECO:0000256" key="1">
    <source>
        <dbReference type="ARBA" id="ARBA00005820"/>
    </source>
</evidence>
<feature type="domain" description="OmpR/PhoB-type" evidence="8">
    <location>
        <begin position="11"/>
        <end position="110"/>
    </location>
</feature>